<sequence>MSNANEPRRLVVGIDYGTTFSGIALALHGTSYSDIQIHHGYPTALSYHVVDPKRVPTTVAYDVKLGELLLDESPTRSDFDDPNLNRFNLVGMMRVPADKFPRDVAKEFFARLHGEYTRAATSFLKTNNLDRIPVNFWISVPASWNDRARDLIVNIAKSAGFATRPTERIHIISEPEAAAYADLNTLTVHLARNMRIMICDCGGGTVDVGIYKVLAINPNLQLEPLYSEMSGKCGGTYVDRNLFQLLSQRFGQSFTNLGNGMTGPGSEFMAMFEQCKRQFSSSLPAGHIFELKLEMEYGGRTLDPRSYDRSRSRILLTTQDFKEMFDPAVDMIIRLLDAQVAQIDGPREPPIDGFVLVGGFGTSLYLKERLRDWCESGRVPSCALDDSSAVVRGAVSRGLNTQVVGYVCRKHYGISVPWFQSTRRARRRLGTRRLPSQNEFGVRQLGKRVRWMVKKGEVLMPYVVAPDKKFTIYSDGRESHMECLCSFASPEPPNLPMDQGVEVVGRITYSIANLDLTRLRYRTTSEGRLYKAELKAQVFFDPSTWRLAFRVLGDGLELGRAWIGLPRE</sequence>
<dbReference type="Pfam" id="PF00012">
    <property type="entry name" value="HSP70"/>
    <property type="match status" value="1"/>
</dbReference>
<keyword evidence="1" id="KW-0547">Nucleotide-binding</keyword>
<proteinExistence type="predicted"/>
<gene>
    <name evidence="3" type="ORF">PT974_05139</name>
</gene>
<dbReference type="PANTHER" id="PTHR14187:SF81">
    <property type="entry name" value="HSP70 FAMILY PROTEIN (AFU_ORTHOLOGUE AFUA_4G14040)"/>
    <property type="match status" value="1"/>
</dbReference>
<organism evidence="3 4">
    <name type="scientific">Cladobotryum mycophilum</name>
    <dbReference type="NCBI Taxonomy" id="491253"/>
    <lineage>
        <taxon>Eukaryota</taxon>
        <taxon>Fungi</taxon>
        <taxon>Dikarya</taxon>
        <taxon>Ascomycota</taxon>
        <taxon>Pezizomycotina</taxon>
        <taxon>Sordariomycetes</taxon>
        <taxon>Hypocreomycetidae</taxon>
        <taxon>Hypocreales</taxon>
        <taxon>Hypocreaceae</taxon>
        <taxon>Cladobotryum</taxon>
    </lineage>
</organism>
<dbReference type="Gene3D" id="3.30.420.40">
    <property type="match status" value="2"/>
</dbReference>
<protein>
    <submittedName>
        <fullName evidence="3">Chaperone DnaK-like protein</fullName>
    </submittedName>
</protein>
<dbReference type="PANTHER" id="PTHR14187">
    <property type="entry name" value="ALPHA KINASE/ELONGATION FACTOR 2 KINASE"/>
    <property type="match status" value="1"/>
</dbReference>
<dbReference type="CDD" id="cd10170">
    <property type="entry name" value="ASKHA_NBD_HSP70"/>
    <property type="match status" value="1"/>
</dbReference>
<evidence type="ECO:0000313" key="3">
    <source>
        <dbReference type="EMBL" id="KAK5994655.1"/>
    </source>
</evidence>
<name>A0ABR0SSE7_9HYPO</name>
<evidence type="ECO:0000256" key="1">
    <source>
        <dbReference type="ARBA" id="ARBA00022741"/>
    </source>
</evidence>
<dbReference type="EMBL" id="JAVFKD010000010">
    <property type="protein sequence ID" value="KAK5994655.1"/>
    <property type="molecule type" value="Genomic_DNA"/>
</dbReference>
<keyword evidence="2" id="KW-0067">ATP-binding</keyword>
<evidence type="ECO:0000313" key="4">
    <source>
        <dbReference type="Proteomes" id="UP001338125"/>
    </source>
</evidence>
<dbReference type="PRINTS" id="PR00301">
    <property type="entry name" value="HEATSHOCK70"/>
</dbReference>
<dbReference type="InterPro" id="IPR043129">
    <property type="entry name" value="ATPase_NBD"/>
</dbReference>
<evidence type="ECO:0000256" key="2">
    <source>
        <dbReference type="ARBA" id="ARBA00022840"/>
    </source>
</evidence>
<dbReference type="Proteomes" id="UP001338125">
    <property type="component" value="Unassembled WGS sequence"/>
</dbReference>
<dbReference type="SUPFAM" id="SSF53067">
    <property type="entry name" value="Actin-like ATPase domain"/>
    <property type="match status" value="2"/>
</dbReference>
<reference evidence="3 4" key="1">
    <citation type="submission" date="2024-01" db="EMBL/GenBank/DDBJ databases">
        <title>Complete genome of Cladobotryum mycophilum ATHUM6906.</title>
        <authorList>
            <person name="Christinaki A.C."/>
            <person name="Myridakis A.I."/>
            <person name="Kouvelis V.N."/>
        </authorList>
    </citation>
    <scope>NUCLEOTIDE SEQUENCE [LARGE SCALE GENOMIC DNA]</scope>
    <source>
        <strain evidence="3 4">ATHUM6906</strain>
    </source>
</reference>
<dbReference type="InterPro" id="IPR013126">
    <property type="entry name" value="Hsp_70_fam"/>
</dbReference>
<comment type="caution">
    <text evidence="3">The sequence shown here is derived from an EMBL/GenBank/DDBJ whole genome shotgun (WGS) entry which is preliminary data.</text>
</comment>
<accession>A0ABR0SSE7</accession>
<dbReference type="Gene3D" id="3.90.640.10">
    <property type="entry name" value="Actin, Chain A, domain 4"/>
    <property type="match status" value="1"/>
</dbReference>
<keyword evidence="4" id="KW-1185">Reference proteome</keyword>